<sequence length="395" mass="44053">MTQEDLAAWAKRQFKLVKAPTRNTVSDILKKAATIKSDSYGCSKRRKPLKVTSPALDGELVGWVSFMEAKNVCLSRKVLTKKAREIQKKVGGPALQLNLSIGWLTRFLKRHDMRFRLKKGETGSVNPEVVRKGRAELNNIVGMYDPSNVFNMVEAGICYNRAPVGDICTRKKPGVKASKTRITVAFCANADGTELLPLLYIGQARKPLCFKKKTGAELGFNNKNNAKAWKTSPIFQQWVRELDVKMRAEGRNILLLLDNAAPHVSGDLALTNVSIKMLPPNTTPCLQPMDAGIVETYKAQYRSMQIDQAVERVERGEDVEGEKAYKVDQLTAMRWSEAIWGTMSAKNISHCWRHTGLVLPLHDDEYSCDADLAVMDLTSLFDQLSTAKNPANTIP</sequence>
<dbReference type="PROSITE" id="PS51253">
    <property type="entry name" value="HTH_CENPB"/>
    <property type="match status" value="1"/>
</dbReference>
<dbReference type="InterPro" id="IPR004875">
    <property type="entry name" value="DDE_SF_endonuclease_dom"/>
</dbReference>
<dbReference type="SUPFAM" id="SSF46689">
    <property type="entry name" value="Homeodomain-like"/>
    <property type="match status" value="1"/>
</dbReference>
<dbReference type="SMART" id="SM00674">
    <property type="entry name" value="CENPB"/>
    <property type="match status" value="1"/>
</dbReference>
<evidence type="ECO:0000259" key="2">
    <source>
        <dbReference type="PROSITE" id="PS51253"/>
    </source>
</evidence>
<gene>
    <name evidence="3" type="ORF">PR001_g10196</name>
</gene>
<evidence type="ECO:0000313" key="4">
    <source>
        <dbReference type="Proteomes" id="UP000429607"/>
    </source>
</evidence>
<comment type="caution">
    <text evidence="3">The sequence shown here is derived from an EMBL/GenBank/DDBJ whole genome shotgun (WGS) entry which is preliminary data.</text>
</comment>
<dbReference type="EMBL" id="QXFV01000591">
    <property type="protein sequence ID" value="KAE9033359.1"/>
    <property type="molecule type" value="Genomic_DNA"/>
</dbReference>
<dbReference type="Proteomes" id="UP000429607">
    <property type="component" value="Unassembled WGS sequence"/>
</dbReference>
<dbReference type="PANTHER" id="PTHR19303">
    <property type="entry name" value="TRANSPOSON"/>
    <property type="match status" value="1"/>
</dbReference>
<keyword evidence="1" id="KW-0238">DNA-binding</keyword>
<dbReference type="Pfam" id="PF03221">
    <property type="entry name" value="HTH_Tnp_Tc5"/>
    <property type="match status" value="1"/>
</dbReference>
<protein>
    <recommendedName>
        <fullName evidence="2">HTH CENPB-type domain-containing protein</fullName>
    </recommendedName>
</protein>
<dbReference type="Gene3D" id="1.10.10.60">
    <property type="entry name" value="Homeodomain-like"/>
    <property type="match status" value="1"/>
</dbReference>
<dbReference type="GO" id="GO:0005634">
    <property type="term" value="C:nucleus"/>
    <property type="evidence" value="ECO:0007669"/>
    <property type="project" value="TreeGrafter"/>
</dbReference>
<name>A0A6A3MPM7_9STRA</name>
<dbReference type="GO" id="GO:0003677">
    <property type="term" value="F:DNA binding"/>
    <property type="evidence" value="ECO:0007669"/>
    <property type="project" value="UniProtKB-KW"/>
</dbReference>
<accession>A0A6A3MPM7</accession>
<dbReference type="InterPro" id="IPR050863">
    <property type="entry name" value="CenT-Element_Derived"/>
</dbReference>
<dbReference type="Pfam" id="PF03184">
    <property type="entry name" value="DDE_1"/>
    <property type="match status" value="1"/>
</dbReference>
<organism evidence="3 4">
    <name type="scientific">Phytophthora rubi</name>
    <dbReference type="NCBI Taxonomy" id="129364"/>
    <lineage>
        <taxon>Eukaryota</taxon>
        <taxon>Sar</taxon>
        <taxon>Stramenopiles</taxon>
        <taxon>Oomycota</taxon>
        <taxon>Peronosporomycetes</taxon>
        <taxon>Peronosporales</taxon>
        <taxon>Peronosporaceae</taxon>
        <taxon>Phytophthora</taxon>
    </lineage>
</organism>
<evidence type="ECO:0000256" key="1">
    <source>
        <dbReference type="ARBA" id="ARBA00023125"/>
    </source>
</evidence>
<proteinExistence type="predicted"/>
<reference evidence="3 4" key="1">
    <citation type="submission" date="2018-09" db="EMBL/GenBank/DDBJ databases">
        <title>Genomic investigation of the strawberry pathogen Phytophthora fragariae indicates pathogenicity is determined by transcriptional variation in three key races.</title>
        <authorList>
            <person name="Adams T.M."/>
            <person name="Armitage A.D."/>
            <person name="Sobczyk M.K."/>
            <person name="Bates H.J."/>
            <person name="Dunwell J.M."/>
            <person name="Nellist C.F."/>
            <person name="Harrison R.J."/>
        </authorList>
    </citation>
    <scope>NUCLEOTIDE SEQUENCE [LARGE SCALE GENOMIC DNA]</scope>
    <source>
        <strain evidence="3 4">SCRP249</strain>
    </source>
</reference>
<dbReference type="PANTHER" id="PTHR19303:SF73">
    <property type="entry name" value="PROTEIN PDC2"/>
    <property type="match status" value="1"/>
</dbReference>
<evidence type="ECO:0000313" key="3">
    <source>
        <dbReference type="EMBL" id="KAE9033359.1"/>
    </source>
</evidence>
<feature type="domain" description="HTH CENPB-type" evidence="2">
    <location>
        <begin position="44"/>
        <end position="117"/>
    </location>
</feature>
<dbReference type="InterPro" id="IPR009057">
    <property type="entry name" value="Homeodomain-like_sf"/>
</dbReference>
<dbReference type="AlphaFoldDB" id="A0A6A3MPM7"/>
<dbReference type="InterPro" id="IPR006600">
    <property type="entry name" value="HTH_CenpB_DNA-bd_dom"/>
</dbReference>